<reference evidence="1 2" key="1">
    <citation type="submission" date="2014-04" db="EMBL/GenBank/DDBJ databases">
        <authorList>
            <consortium name="DOE Joint Genome Institute"/>
            <person name="Kuo A."/>
            <person name="Zuccaro A."/>
            <person name="Kohler A."/>
            <person name="Nagy L.G."/>
            <person name="Floudas D."/>
            <person name="Copeland A."/>
            <person name="Barry K.W."/>
            <person name="Cichocki N."/>
            <person name="Veneault-Fourrey C."/>
            <person name="LaButti K."/>
            <person name="Lindquist E.A."/>
            <person name="Lipzen A."/>
            <person name="Lundell T."/>
            <person name="Morin E."/>
            <person name="Murat C."/>
            <person name="Sun H."/>
            <person name="Tunlid A."/>
            <person name="Henrissat B."/>
            <person name="Grigoriev I.V."/>
            <person name="Hibbett D.S."/>
            <person name="Martin F."/>
            <person name="Nordberg H.P."/>
            <person name="Cantor M.N."/>
            <person name="Hua S.X."/>
        </authorList>
    </citation>
    <scope>NUCLEOTIDE SEQUENCE [LARGE SCALE GENOMIC DNA]</scope>
    <source>
        <strain evidence="1 2">MAFF 305830</strain>
    </source>
</reference>
<dbReference type="AlphaFoldDB" id="A0A0C3BP23"/>
<proteinExistence type="predicted"/>
<dbReference type="Proteomes" id="UP000054097">
    <property type="component" value="Unassembled WGS sequence"/>
</dbReference>
<protein>
    <submittedName>
        <fullName evidence="1">Uncharacterized protein</fullName>
    </submittedName>
</protein>
<keyword evidence="2" id="KW-1185">Reference proteome</keyword>
<reference evidence="2" key="2">
    <citation type="submission" date="2015-01" db="EMBL/GenBank/DDBJ databases">
        <title>Evolutionary Origins and Diversification of the Mycorrhizal Mutualists.</title>
        <authorList>
            <consortium name="DOE Joint Genome Institute"/>
            <consortium name="Mycorrhizal Genomics Consortium"/>
            <person name="Kohler A."/>
            <person name="Kuo A."/>
            <person name="Nagy L.G."/>
            <person name="Floudas D."/>
            <person name="Copeland A."/>
            <person name="Barry K.W."/>
            <person name="Cichocki N."/>
            <person name="Veneault-Fourrey C."/>
            <person name="LaButti K."/>
            <person name="Lindquist E.A."/>
            <person name="Lipzen A."/>
            <person name="Lundell T."/>
            <person name="Morin E."/>
            <person name="Murat C."/>
            <person name="Riley R."/>
            <person name="Ohm R."/>
            <person name="Sun H."/>
            <person name="Tunlid A."/>
            <person name="Henrissat B."/>
            <person name="Grigoriev I.V."/>
            <person name="Hibbett D.S."/>
            <person name="Martin F."/>
        </authorList>
    </citation>
    <scope>NUCLEOTIDE SEQUENCE [LARGE SCALE GENOMIC DNA]</scope>
    <source>
        <strain evidence="2">MAFF 305830</strain>
    </source>
</reference>
<gene>
    <name evidence="1" type="ORF">M408DRAFT_150325</name>
</gene>
<dbReference type="EMBL" id="KN824278">
    <property type="protein sequence ID" value="KIM33181.1"/>
    <property type="molecule type" value="Genomic_DNA"/>
</dbReference>
<evidence type="ECO:0000313" key="2">
    <source>
        <dbReference type="Proteomes" id="UP000054097"/>
    </source>
</evidence>
<organism evidence="1 2">
    <name type="scientific">Serendipita vermifera MAFF 305830</name>
    <dbReference type="NCBI Taxonomy" id="933852"/>
    <lineage>
        <taxon>Eukaryota</taxon>
        <taxon>Fungi</taxon>
        <taxon>Dikarya</taxon>
        <taxon>Basidiomycota</taxon>
        <taxon>Agaricomycotina</taxon>
        <taxon>Agaricomycetes</taxon>
        <taxon>Sebacinales</taxon>
        <taxon>Serendipitaceae</taxon>
        <taxon>Serendipita</taxon>
    </lineage>
</organism>
<dbReference type="HOGENOM" id="CLU_1504343_0_0_1"/>
<evidence type="ECO:0000313" key="1">
    <source>
        <dbReference type="EMBL" id="KIM33181.1"/>
    </source>
</evidence>
<name>A0A0C3BP23_SERVB</name>
<sequence length="194" mass="20886">MPAPLDNHTNITSMPVFCSFSQKSTPTTMPIEGVNRAWGGAIGNDIKTTPSTFNLDIHLGGRRPTLVREAQNNPPVILGAFSTADGQDTIVKAFEVLIGIDPASTVRAGLAPTVATERGIAFTSAPVVNMIISSSISHTPGQKRHPCAICPRSFDRIQRALDCANKDLGLKPYACEGRCKKSNWYVVRSVMGRH</sequence>
<accession>A0A0C3BP23</accession>